<dbReference type="RefSeq" id="WP_106511906.1">
    <property type="nucleotide sequence ID" value="NZ_PXYI01000002.1"/>
</dbReference>
<dbReference type="Pfam" id="PF01565">
    <property type="entry name" value="FAD_binding_4"/>
    <property type="match status" value="1"/>
</dbReference>
<evidence type="ECO:0000259" key="5">
    <source>
        <dbReference type="PROSITE" id="PS51387"/>
    </source>
</evidence>
<reference evidence="6 7" key="1">
    <citation type="submission" date="2018-03" db="EMBL/GenBank/DDBJ databases">
        <title>The draft genome of Sphingosinicella sp. GL-C-18.</title>
        <authorList>
            <person name="Liu L."/>
            <person name="Li L."/>
            <person name="Liang L."/>
            <person name="Zhang X."/>
            <person name="Wang T."/>
        </authorList>
    </citation>
    <scope>NUCLEOTIDE SEQUENCE [LARGE SCALE GENOMIC DNA]</scope>
    <source>
        <strain evidence="6 7">GL-C-18</strain>
    </source>
</reference>
<dbReference type="FunFam" id="1.10.45.10:FF:000001">
    <property type="entry name" value="D-lactate dehydrogenase mitochondrial"/>
    <property type="match status" value="1"/>
</dbReference>
<comment type="similarity">
    <text evidence="2">Belongs to the FAD-binding oxidoreductase/transferase type 4 family.</text>
</comment>
<dbReference type="Gene3D" id="3.30.465.10">
    <property type="match status" value="1"/>
</dbReference>
<dbReference type="Gene3D" id="3.30.70.2190">
    <property type="match status" value="1"/>
</dbReference>
<dbReference type="InterPro" id="IPR016166">
    <property type="entry name" value="FAD-bd_PCMH"/>
</dbReference>
<dbReference type="PROSITE" id="PS51387">
    <property type="entry name" value="FAD_PCMH"/>
    <property type="match status" value="1"/>
</dbReference>
<proteinExistence type="inferred from homology"/>
<dbReference type="InterPro" id="IPR016171">
    <property type="entry name" value="Vanillyl_alc_oxidase_C-sub2"/>
</dbReference>
<dbReference type="InterPro" id="IPR036318">
    <property type="entry name" value="FAD-bd_PCMH-like_sf"/>
</dbReference>
<dbReference type="OrthoDB" id="9811557at2"/>
<feature type="domain" description="FAD-binding PCMH-type" evidence="5">
    <location>
        <begin position="40"/>
        <end position="221"/>
    </location>
</feature>
<dbReference type="InterPro" id="IPR016164">
    <property type="entry name" value="FAD-linked_Oxase-like_C"/>
</dbReference>
<dbReference type="PANTHER" id="PTHR43716">
    <property type="entry name" value="D-2-HYDROXYGLUTARATE DEHYDROGENASE, MITOCHONDRIAL"/>
    <property type="match status" value="1"/>
</dbReference>
<evidence type="ECO:0000313" key="7">
    <source>
        <dbReference type="Proteomes" id="UP000241167"/>
    </source>
</evidence>
<dbReference type="EMBL" id="PXYI01000002">
    <property type="protein sequence ID" value="PSJ41740.1"/>
    <property type="molecule type" value="Genomic_DNA"/>
</dbReference>
<evidence type="ECO:0000313" key="6">
    <source>
        <dbReference type="EMBL" id="PSJ41740.1"/>
    </source>
</evidence>
<comment type="cofactor">
    <cofactor evidence="1">
        <name>FAD</name>
        <dbReference type="ChEBI" id="CHEBI:57692"/>
    </cofactor>
</comment>
<dbReference type="PANTHER" id="PTHR43716:SF2">
    <property type="entry name" value="BLL6224 PROTEIN"/>
    <property type="match status" value="1"/>
</dbReference>
<dbReference type="InterPro" id="IPR006094">
    <property type="entry name" value="Oxid_FAD_bind_N"/>
</dbReference>
<evidence type="ECO:0000256" key="1">
    <source>
        <dbReference type="ARBA" id="ARBA00001974"/>
    </source>
</evidence>
<dbReference type="InterPro" id="IPR051264">
    <property type="entry name" value="FAD-oxidored/transferase_4"/>
</dbReference>
<name>A0A2P7QUX2_9SPHN</name>
<comment type="caution">
    <text evidence="6">The sequence shown here is derived from an EMBL/GenBank/DDBJ whole genome shotgun (WGS) entry which is preliminary data.</text>
</comment>
<accession>A0A2P7QUX2</accession>
<dbReference type="GO" id="GO:0022904">
    <property type="term" value="P:respiratory electron transport chain"/>
    <property type="evidence" value="ECO:0007669"/>
    <property type="project" value="TreeGrafter"/>
</dbReference>
<dbReference type="SUPFAM" id="SSF55103">
    <property type="entry name" value="FAD-linked oxidases, C-terminal domain"/>
    <property type="match status" value="1"/>
</dbReference>
<sequence>MNSKPSESLLEDLDSLLGPRGFTRDPRDIEPWLTDWRGRYRGQSPALLSPANARDVQAIVSRCGAAGVAIVPQGGNTSMVGGATPPAHGGALILSLRRMNRIRSISSSDNVLTAEAGVILAHVHDAAVQARRRFPLSLAAKGSATVGGLVSTNAGGTQVLRFGPMRSLVLGIEAVLPDGSLYEGLSALRKDNRGYDLRELLIGAEGTLGVVTAASLRLVSAPGSRAVAWAGLPTPQVALDLLRDLERQIGEAIESFELVPANALALVLRHIPGARAPLVALHPWNVLIETVAPEGASDAAESLGGALGNSLEQGLATDAVVAASESQAEALWRLRESISEAERADGPALKHDISVPVSAMPQFIEAARHAVTERHDGARVIAFGHLGDGNVHFNVQAPRETDAAAWLTSEGPGVSSFIYDMVTAAGGSISAEHGIGQMKADEYRRTAPVTRLNVQHAIKAALDPRNIMNPGKLLVHGN</sequence>
<evidence type="ECO:0000256" key="2">
    <source>
        <dbReference type="ARBA" id="ARBA00008000"/>
    </source>
</evidence>
<evidence type="ECO:0000256" key="4">
    <source>
        <dbReference type="ARBA" id="ARBA00022827"/>
    </source>
</evidence>
<dbReference type="GO" id="GO:0003824">
    <property type="term" value="F:catalytic activity"/>
    <property type="evidence" value="ECO:0007669"/>
    <property type="project" value="InterPro"/>
</dbReference>
<keyword evidence="3" id="KW-0285">Flavoprotein</keyword>
<protein>
    <submittedName>
        <fullName evidence="6">Hydroxyacid dehydrogenase</fullName>
    </submittedName>
</protein>
<dbReference type="Gene3D" id="3.30.70.2740">
    <property type="match status" value="1"/>
</dbReference>
<dbReference type="InterPro" id="IPR004113">
    <property type="entry name" value="FAD-bd_oxidored_4_C"/>
</dbReference>
<dbReference type="Gene3D" id="3.30.43.10">
    <property type="entry name" value="Uridine Diphospho-n-acetylenolpyruvylglucosamine Reductase, domain 2"/>
    <property type="match status" value="1"/>
</dbReference>
<dbReference type="Pfam" id="PF02913">
    <property type="entry name" value="FAD-oxidase_C"/>
    <property type="match status" value="1"/>
</dbReference>
<dbReference type="GO" id="GO:0071949">
    <property type="term" value="F:FAD binding"/>
    <property type="evidence" value="ECO:0007669"/>
    <property type="project" value="InterPro"/>
</dbReference>
<dbReference type="InterPro" id="IPR016167">
    <property type="entry name" value="FAD-bd_PCMH_sub1"/>
</dbReference>
<keyword evidence="7" id="KW-1185">Reference proteome</keyword>
<dbReference type="InterPro" id="IPR016169">
    <property type="entry name" value="FAD-bd_PCMH_sub2"/>
</dbReference>
<dbReference type="SUPFAM" id="SSF56176">
    <property type="entry name" value="FAD-binding/transporter-associated domain-like"/>
    <property type="match status" value="1"/>
</dbReference>
<dbReference type="Gene3D" id="1.10.45.10">
    <property type="entry name" value="Vanillyl-alcohol Oxidase, Chain A, domain 4"/>
    <property type="match status" value="1"/>
</dbReference>
<evidence type="ECO:0000256" key="3">
    <source>
        <dbReference type="ARBA" id="ARBA00022630"/>
    </source>
</evidence>
<dbReference type="AlphaFoldDB" id="A0A2P7QUX2"/>
<gene>
    <name evidence="6" type="ORF">C7I55_05500</name>
</gene>
<dbReference type="Proteomes" id="UP000241167">
    <property type="component" value="Unassembled WGS sequence"/>
</dbReference>
<keyword evidence="4" id="KW-0274">FAD</keyword>
<organism evidence="6 7">
    <name type="scientific">Allosphingosinicella deserti</name>
    <dbReference type="NCBI Taxonomy" id="2116704"/>
    <lineage>
        <taxon>Bacteria</taxon>
        <taxon>Pseudomonadati</taxon>
        <taxon>Pseudomonadota</taxon>
        <taxon>Alphaproteobacteria</taxon>
        <taxon>Sphingomonadales</taxon>
        <taxon>Sphingomonadaceae</taxon>
        <taxon>Allosphingosinicella</taxon>
    </lineage>
</organism>